<name>A0ABY7Y6P8_9GAMM</name>
<evidence type="ECO:0000313" key="2">
    <source>
        <dbReference type="Proteomes" id="UP001216828"/>
    </source>
</evidence>
<organism evidence="1 2">
    <name type="scientific">Stenotrophomonas forensis</name>
    <dbReference type="NCBI Taxonomy" id="2871169"/>
    <lineage>
        <taxon>Bacteria</taxon>
        <taxon>Pseudomonadati</taxon>
        <taxon>Pseudomonadota</taxon>
        <taxon>Gammaproteobacteria</taxon>
        <taxon>Lysobacterales</taxon>
        <taxon>Lysobacteraceae</taxon>
        <taxon>Stenotrophomonas</taxon>
        <taxon>Stenotrophomonas maltophilia group</taxon>
    </lineage>
</organism>
<dbReference type="Proteomes" id="UP001216828">
    <property type="component" value="Chromosome"/>
</dbReference>
<sequence length="75" mass="8069">MARVDKGTTKIGFINRNKQENIRATGLPGTDHGQSIYVLHCKPCGETYGANGSDIHLRKCPACQGGRPGLDFEAP</sequence>
<evidence type="ECO:0000313" key="1">
    <source>
        <dbReference type="EMBL" id="WDM65621.1"/>
    </source>
</evidence>
<proteinExistence type="predicted"/>
<reference evidence="1 2" key="1">
    <citation type="submission" date="2021-08" db="EMBL/GenBank/DDBJ databases">
        <title>Stenotrophomonas forensis sp. nov., isolated from contaminated viral transport media.</title>
        <authorList>
            <person name="Nguyen S.V."/>
            <person name="Edwards D."/>
            <person name="Scott S."/>
            <person name="Doss J."/>
            <person name="Merid S."/>
            <person name="Zelaya E."/>
            <person name="Maza C."/>
            <person name="Mann M."/>
            <person name="Hamilton B."/>
            <person name="Blackwell R."/>
            <person name="Tran A."/>
            <person name="Hauser J."/>
        </authorList>
    </citation>
    <scope>NUCLEOTIDE SEQUENCE [LARGE SCALE GENOMIC DNA]</scope>
    <source>
        <strain evidence="1 2">DFS-20110405</strain>
    </source>
</reference>
<dbReference type="RefSeq" id="WP_180878160.1">
    <property type="nucleotide sequence ID" value="NZ_CP082270.1"/>
</dbReference>
<protein>
    <submittedName>
        <fullName evidence="1">Uncharacterized protein</fullName>
    </submittedName>
</protein>
<accession>A0ABY7Y6P8</accession>
<keyword evidence="2" id="KW-1185">Reference proteome</keyword>
<gene>
    <name evidence="1" type="ORF">K5L94_10230</name>
</gene>
<dbReference type="EMBL" id="CP082270">
    <property type="protein sequence ID" value="WDM65621.1"/>
    <property type="molecule type" value="Genomic_DNA"/>
</dbReference>